<dbReference type="STRING" id="403673.A0A177WL94"/>
<dbReference type="InterPro" id="IPR009348">
    <property type="entry name" value="NPR2-like"/>
</dbReference>
<reference evidence="6 7" key="2">
    <citation type="submission" date="2016-05" db="EMBL/GenBank/DDBJ databases">
        <title>Lineage-specific infection strategies underlie the spectrum of fungal disease in amphibians.</title>
        <authorList>
            <person name="Cuomo C.A."/>
            <person name="Farrer R.A."/>
            <person name="James T."/>
            <person name="Longcore J."/>
            <person name="Birren B."/>
        </authorList>
    </citation>
    <scope>NUCLEOTIDE SEQUENCE [LARGE SCALE GENOMIC DNA]</scope>
    <source>
        <strain evidence="6 7">JEL423</strain>
    </source>
</reference>
<comment type="subcellular location">
    <subcellularLocation>
        <location evidence="1">Cytoplasm</location>
    </subcellularLocation>
</comment>
<feature type="region of interest" description="Disordered" evidence="5">
    <location>
        <begin position="1083"/>
        <end position="1141"/>
    </location>
</feature>
<evidence type="ECO:0000313" key="7">
    <source>
        <dbReference type="Proteomes" id="UP000077115"/>
    </source>
</evidence>
<dbReference type="Gene3D" id="1.20.120.810">
    <property type="entry name" value="Vinculin, Vh2 four-helix bundle"/>
    <property type="match status" value="2"/>
</dbReference>
<feature type="compositionally biased region" description="Polar residues" evidence="5">
    <location>
        <begin position="1100"/>
        <end position="1120"/>
    </location>
</feature>
<dbReference type="PANTHER" id="PTHR46180">
    <property type="entry name" value="VINCULIN"/>
    <property type="match status" value="1"/>
</dbReference>
<dbReference type="eggNOG" id="KOG3681">
    <property type="taxonomic scope" value="Eukaryota"/>
</dbReference>
<keyword evidence="4" id="KW-0009">Actin-binding</keyword>
<proteinExistence type="inferred from homology"/>
<comment type="similarity">
    <text evidence="2">Belongs to the vinculin/alpha-catenin family.</text>
</comment>
<dbReference type="EMBL" id="DS022304">
    <property type="protein sequence ID" value="OAJ40576.1"/>
    <property type="molecule type" value="Genomic_DNA"/>
</dbReference>
<protein>
    <submittedName>
        <fullName evidence="6">Uncharacterized protein</fullName>
    </submittedName>
</protein>
<keyword evidence="3" id="KW-0963">Cytoplasm</keyword>
<dbReference type="GO" id="GO:0051015">
    <property type="term" value="F:actin filament binding"/>
    <property type="evidence" value="ECO:0007669"/>
    <property type="project" value="InterPro"/>
</dbReference>
<sequence>MFTKTSKQVLSPLAESVSALIVIISDSELNGTPIPDLSQLSLALESQLANLLNVATKIVEQQMADVQIKKDMPGACEEVSTTSKILVSSVKELKQNPVSNLGRTQLLEAVKGILSGTTHILQVVDDAQVRKILAASTVFRDHLSGLLNCPSKQSDDQLFQQKAKAYIQCVTQMSQRVVVLAQLASQRVGEILSDFMQQELQEAIKVLTKESPLVVSACKMVITQPGIETSASIMKSICEQLRDASLRIDEIVLWKGDEDHSTVINQISSHENAEKRRKAAMHMIVEPFSTLNVSESCQKIYQNYLVTCKESLKELQGSLSTIGVTKQTTFSYTLANELQTNISRLEELINNTKYSEFSTANKDAIDVEIKELMSSIDKGFTILETSVSRCLVGDLVSTIGTLSEPTRPGSLVSTMLLSAEAQDCVAMAESNRQFILANQKLGNLINHTLSATEHANPQQCQLVRLKTSRVEKLQCAVSLASDMVRVNPTDNISREHFKTIMASYVEAVRDLQAVVIMQEGIFSADNLVFGSKKAFDQQADALCADLAQGVKPEIMAHRLASLQAAASQFIAVAEKEKEYSEDVGYKSELDMKLNIVQTVFNGLVANVQTLMLQNVPVTADQMEGIHLVVENLTEQLSSLGSTVGSYKGGSDEVLIKPPPVSAAVISIESIAEVPVKSEDKDLECVNQQISTLMVAGPPVDSNRTSRPSRTSFVEDEALRALTKMVSETVVVNEIAPQMLTVEEAILNPIKAAGQELMVEASIWATENNPIIETVACMSQRMLDLSQHHQKLIYSGQNAGAKRLFIQSAQAILVDANTLLKVAQPLAESCTDRRLRIQLNGTLTHMTTLAQQLKIVAAVKASSPLDSDRDVQLISCAQNLMKSVKTGLRECVSCSLRVKKGAEGSSVLMEGFPLLHAIFFSEFHHIQGPKVVYETPEGFVRSSIGSGGSMPLNALAWQDSSPAHTVQPGLPQRPLHPSQPQSSHHRPESLSLAHTGSTSSTATVTQTSVLAHLKSLHAGQGSVASSEGQLMSASSAGPASASSTGSASHLHQLRSSMLQTGPSFPSTDPFDFFPVSPVKASIDTCDSGDLPSNGVSPAVVSRQSPSNADHTLTTSPRQSPQLPHMPLHHHTNSTGSTGTNSNLNLFDARSSNTDDALLDGTISTFANMAATAPNSHLLLDFDAISDYIIPKSDLCNRLVTLSATPPYKIVGHPVLIEHPKYERNAMLFNLCFVFDSNANTACYEQIVTKMARVLKSLEVESEFLSNPATKATVLNIIEQLLEDLNSYNECQIPINDANTINLKLFPHYPPPPLVHDYQVPVSMLNLESIMDKHWDLTMQRIIPFINGIHSVQRISYLSDVNIMLVRLAVQHLHYYGCVRLIDIFQFSNIYSVTSAVATLVSSEEAQYDCIQFVCKPNVSLPKFGVILSLYCSLKGGMTIIDWISDNREIMSSIDVRRFIVYGLLKGFVYRVHRYPILTRSVDESRLAIDTLLSRNRRLLDGQHHFDDICTKLQISAKDLNDRLTHLGTHFILS</sequence>
<evidence type="ECO:0000256" key="3">
    <source>
        <dbReference type="ARBA" id="ARBA00022490"/>
    </source>
</evidence>
<dbReference type="SUPFAM" id="SSF47220">
    <property type="entry name" value="alpha-catenin/vinculin-like"/>
    <property type="match status" value="2"/>
</dbReference>
<dbReference type="GO" id="GO:0007155">
    <property type="term" value="P:cell adhesion"/>
    <property type="evidence" value="ECO:0007669"/>
    <property type="project" value="InterPro"/>
</dbReference>
<dbReference type="InterPro" id="IPR006077">
    <property type="entry name" value="Vinculin/catenin"/>
</dbReference>
<dbReference type="Pfam" id="PF06218">
    <property type="entry name" value="NPR2"/>
    <property type="match status" value="2"/>
</dbReference>
<evidence type="ECO:0000313" key="6">
    <source>
        <dbReference type="EMBL" id="OAJ40576.1"/>
    </source>
</evidence>
<evidence type="ECO:0000256" key="5">
    <source>
        <dbReference type="SAM" id="MobiDB-lite"/>
    </source>
</evidence>
<evidence type="ECO:0000256" key="2">
    <source>
        <dbReference type="ARBA" id="ARBA00008376"/>
    </source>
</evidence>
<gene>
    <name evidence="6" type="ORF">BDEG_24294</name>
</gene>
<dbReference type="GO" id="GO:0005737">
    <property type="term" value="C:cytoplasm"/>
    <property type="evidence" value="ECO:0007669"/>
    <property type="project" value="UniProtKB-SubCell"/>
</dbReference>
<accession>A0A177WL94</accession>
<dbReference type="OrthoDB" id="29742at2759"/>
<dbReference type="Proteomes" id="UP000077115">
    <property type="component" value="Unassembled WGS sequence"/>
</dbReference>
<reference evidence="6 7" key="1">
    <citation type="submission" date="2006-10" db="EMBL/GenBank/DDBJ databases">
        <title>The Genome Sequence of Batrachochytrium dendrobatidis JEL423.</title>
        <authorList>
            <consortium name="The Broad Institute Genome Sequencing Platform"/>
            <person name="Birren B."/>
            <person name="Lander E."/>
            <person name="Galagan J."/>
            <person name="Cuomo C."/>
            <person name="Devon K."/>
            <person name="Jaffe D."/>
            <person name="Butler J."/>
            <person name="Alvarez P."/>
            <person name="Gnerre S."/>
            <person name="Grabherr M."/>
            <person name="Kleber M."/>
            <person name="Mauceli E."/>
            <person name="Brockman W."/>
            <person name="Young S."/>
            <person name="LaButti K."/>
            <person name="Sykes S."/>
            <person name="DeCaprio D."/>
            <person name="Crawford M."/>
            <person name="Koehrsen M."/>
            <person name="Engels R."/>
            <person name="Montgomery P."/>
            <person name="Pearson M."/>
            <person name="Howarth C."/>
            <person name="Larson L."/>
            <person name="White J."/>
            <person name="O'Leary S."/>
            <person name="Kodira C."/>
            <person name="Zeng Q."/>
            <person name="Yandava C."/>
            <person name="Alvarado L."/>
            <person name="Longcore J."/>
            <person name="James T."/>
        </authorList>
    </citation>
    <scope>NUCLEOTIDE SEQUENCE [LARGE SCALE GENOMIC DNA]</scope>
    <source>
        <strain evidence="6 7">JEL423</strain>
    </source>
</reference>
<feature type="region of interest" description="Disordered" evidence="5">
    <location>
        <begin position="1026"/>
        <end position="1051"/>
    </location>
</feature>
<name>A0A177WL94_BATDL</name>
<feature type="compositionally biased region" description="Low complexity" evidence="5">
    <location>
        <begin position="1031"/>
        <end position="1047"/>
    </location>
</feature>
<feature type="compositionally biased region" description="Low complexity" evidence="5">
    <location>
        <begin position="1131"/>
        <end position="1141"/>
    </location>
</feature>
<dbReference type="InterPro" id="IPR036723">
    <property type="entry name" value="Alpha-catenin/vinculin-like_sf"/>
</dbReference>
<evidence type="ECO:0000256" key="1">
    <source>
        <dbReference type="ARBA" id="ARBA00004496"/>
    </source>
</evidence>
<organism evidence="6 7">
    <name type="scientific">Batrachochytrium dendrobatidis (strain JEL423)</name>
    <dbReference type="NCBI Taxonomy" id="403673"/>
    <lineage>
        <taxon>Eukaryota</taxon>
        <taxon>Fungi</taxon>
        <taxon>Fungi incertae sedis</taxon>
        <taxon>Chytridiomycota</taxon>
        <taxon>Chytridiomycota incertae sedis</taxon>
        <taxon>Chytridiomycetes</taxon>
        <taxon>Rhizophydiales</taxon>
        <taxon>Rhizophydiales incertae sedis</taxon>
        <taxon>Batrachochytrium</taxon>
    </lineage>
</organism>
<dbReference type="VEuPathDB" id="FungiDB:BDEG_24294"/>
<evidence type="ECO:0000256" key="4">
    <source>
        <dbReference type="ARBA" id="ARBA00023203"/>
    </source>
</evidence>
<dbReference type="InterPro" id="IPR017997">
    <property type="entry name" value="Vinculin"/>
</dbReference>
<feature type="compositionally biased region" description="Low complexity" evidence="5">
    <location>
        <begin position="988"/>
        <end position="1002"/>
    </location>
</feature>
<dbReference type="Pfam" id="PF01044">
    <property type="entry name" value="Vinculin"/>
    <property type="match status" value="1"/>
</dbReference>
<dbReference type="Gene3D" id="1.20.120.230">
    <property type="entry name" value="Alpha-catenin/vinculin-like"/>
    <property type="match status" value="1"/>
</dbReference>
<feature type="region of interest" description="Disordered" evidence="5">
    <location>
        <begin position="960"/>
        <end position="1002"/>
    </location>
</feature>